<proteinExistence type="predicted"/>
<name>A0A8H4AWV6_GIGMA</name>
<evidence type="ECO:0000313" key="1">
    <source>
        <dbReference type="EMBL" id="KAF0540789.1"/>
    </source>
</evidence>
<keyword evidence="2" id="KW-1185">Reference proteome</keyword>
<dbReference type="Proteomes" id="UP000439903">
    <property type="component" value="Unassembled WGS sequence"/>
</dbReference>
<organism evidence="1 2">
    <name type="scientific">Gigaspora margarita</name>
    <dbReference type="NCBI Taxonomy" id="4874"/>
    <lineage>
        <taxon>Eukaryota</taxon>
        <taxon>Fungi</taxon>
        <taxon>Fungi incertae sedis</taxon>
        <taxon>Mucoromycota</taxon>
        <taxon>Glomeromycotina</taxon>
        <taxon>Glomeromycetes</taxon>
        <taxon>Diversisporales</taxon>
        <taxon>Gigasporaceae</taxon>
        <taxon>Gigaspora</taxon>
    </lineage>
</organism>
<protein>
    <recommendedName>
        <fullName evidence="3">BTB domain-containing protein</fullName>
    </recommendedName>
</protein>
<accession>A0A8H4AWV6</accession>
<evidence type="ECO:0000313" key="2">
    <source>
        <dbReference type="Proteomes" id="UP000439903"/>
    </source>
</evidence>
<gene>
    <name evidence="1" type="ORF">F8M41_006258</name>
</gene>
<reference evidence="1 2" key="1">
    <citation type="journal article" date="2019" name="Environ. Microbiol.">
        <title>At the nexus of three kingdoms: the genome of the mycorrhizal fungus Gigaspora margarita provides insights into plant, endobacterial and fungal interactions.</title>
        <authorList>
            <person name="Venice F."/>
            <person name="Ghignone S."/>
            <person name="Salvioli di Fossalunga A."/>
            <person name="Amselem J."/>
            <person name="Novero M."/>
            <person name="Xianan X."/>
            <person name="Sedzielewska Toro K."/>
            <person name="Morin E."/>
            <person name="Lipzen A."/>
            <person name="Grigoriev I.V."/>
            <person name="Henrissat B."/>
            <person name="Martin F.M."/>
            <person name="Bonfante P."/>
        </authorList>
    </citation>
    <scope>NUCLEOTIDE SEQUENCE [LARGE SCALE GENOMIC DNA]</scope>
    <source>
        <strain evidence="1 2">BEG34</strain>
    </source>
</reference>
<dbReference type="EMBL" id="WTPW01000162">
    <property type="protein sequence ID" value="KAF0540789.1"/>
    <property type="molecule type" value="Genomic_DNA"/>
</dbReference>
<comment type="caution">
    <text evidence="1">The sequence shown here is derived from an EMBL/GenBank/DDBJ whole genome shotgun (WGS) entry which is preliminary data.</text>
</comment>
<dbReference type="AlphaFoldDB" id="A0A8H4AWV6"/>
<dbReference type="OrthoDB" id="408604at2759"/>
<evidence type="ECO:0008006" key="3">
    <source>
        <dbReference type="Google" id="ProtNLM"/>
    </source>
</evidence>
<sequence>MEFWAKFFSANSSLATIQEISFRLPSSNSKIFRAHSAILRHRSLYFRKELKNISKDKNPIDFFYCAD</sequence>